<dbReference type="Pfam" id="PF08021">
    <property type="entry name" value="FAD_binding_9"/>
    <property type="match status" value="1"/>
</dbReference>
<gene>
    <name evidence="2" type="ORF">FVP60_09615</name>
</gene>
<protein>
    <submittedName>
        <fullName evidence="2">Siderophore-interacting protein</fullName>
    </submittedName>
</protein>
<accession>A0A5C8HNY6</accession>
<dbReference type="PANTHER" id="PTHR30157:SF0">
    <property type="entry name" value="NADPH-DEPENDENT FERRIC-CHELATE REDUCTASE"/>
    <property type="match status" value="1"/>
</dbReference>
<proteinExistence type="predicted"/>
<dbReference type="EMBL" id="VRSW01000003">
    <property type="protein sequence ID" value="TXK04021.1"/>
    <property type="molecule type" value="Genomic_DNA"/>
</dbReference>
<name>A0A5C8HNY6_9MICO</name>
<organism evidence="2 3">
    <name type="scientific">Microbacterium mitrae</name>
    <dbReference type="NCBI Taxonomy" id="664640"/>
    <lineage>
        <taxon>Bacteria</taxon>
        <taxon>Bacillati</taxon>
        <taxon>Actinomycetota</taxon>
        <taxon>Actinomycetes</taxon>
        <taxon>Micrococcales</taxon>
        <taxon>Microbacteriaceae</taxon>
        <taxon>Microbacterium</taxon>
    </lineage>
</organism>
<dbReference type="InterPro" id="IPR039374">
    <property type="entry name" value="SIP_fam"/>
</dbReference>
<dbReference type="CDD" id="cd06193">
    <property type="entry name" value="siderophore_interacting"/>
    <property type="match status" value="1"/>
</dbReference>
<dbReference type="GO" id="GO:0016491">
    <property type="term" value="F:oxidoreductase activity"/>
    <property type="evidence" value="ECO:0007669"/>
    <property type="project" value="InterPro"/>
</dbReference>
<dbReference type="PANTHER" id="PTHR30157">
    <property type="entry name" value="FERRIC REDUCTASE, NADPH-DEPENDENT"/>
    <property type="match status" value="1"/>
</dbReference>
<dbReference type="RefSeq" id="WP_147826077.1">
    <property type="nucleotide sequence ID" value="NZ_BAAARG010000003.1"/>
</dbReference>
<comment type="caution">
    <text evidence="2">The sequence shown here is derived from an EMBL/GenBank/DDBJ whole genome shotgun (WGS) entry which is preliminary data.</text>
</comment>
<dbReference type="InterPro" id="IPR017927">
    <property type="entry name" value="FAD-bd_FR_type"/>
</dbReference>
<dbReference type="Proteomes" id="UP000321196">
    <property type="component" value="Unassembled WGS sequence"/>
</dbReference>
<dbReference type="Gene3D" id="2.40.30.10">
    <property type="entry name" value="Translation factors"/>
    <property type="match status" value="1"/>
</dbReference>
<evidence type="ECO:0000313" key="3">
    <source>
        <dbReference type="Proteomes" id="UP000321196"/>
    </source>
</evidence>
<dbReference type="InterPro" id="IPR007037">
    <property type="entry name" value="SIP_rossman_dom"/>
</dbReference>
<dbReference type="InterPro" id="IPR013113">
    <property type="entry name" value="SIP_FAD-bd"/>
</dbReference>
<dbReference type="Gene3D" id="3.40.50.80">
    <property type="entry name" value="Nucleotide-binding domain of ferredoxin-NADP reductase (FNR) module"/>
    <property type="match status" value="1"/>
</dbReference>
<evidence type="ECO:0000313" key="2">
    <source>
        <dbReference type="EMBL" id="TXK04021.1"/>
    </source>
</evidence>
<evidence type="ECO:0000259" key="1">
    <source>
        <dbReference type="PROSITE" id="PS51384"/>
    </source>
</evidence>
<reference evidence="2 3" key="1">
    <citation type="submission" date="2019-08" db="EMBL/GenBank/DDBJ databases">
        <authorList>
            <person name="Dong K."/>
        </authorList>
    </citation>
    <scope>NUCLEOTIDE SEQUENCE [LARGE SCALE GENOMIC DNA]</scope>
    <source>
        <strain evidence="2 3">M4-8</strain>
    </source>
</reference>
<dbReference type="Pfam" id="PF04954">
    <property type="entry name" value="SIP"/>
    <property type="match status" value="1"/>
</dbReference>
<dbReference type="OrthoDB" id="9814826at2"/>
<keyword evidence="3" id="KW-1185">Reference proteome</keyword>
<dbReference type="AlphaFoldDB" id="A0A5C8HNY6"/>
<dbReference type="SUPFAM" id="SSF63380">
    <property type="entry name" value="Riboflavin synthase domain-like"/>
    <property type="match status" value="1"/>
</dbReference>
<dbReference type="InterPro" id="IPR017938">
    <property type="entry name" value="Riboflavin_synthase-like_b-brl"/>
</dbReference>
<sequence length="268" mass="28130">MTTEQTALFHRELTMHELVLRRVEVTAVQRVAPDMVRLTIGGAELAGFVSNGAADHIKLFLPNPKTGIITTPKDGNPAAVISRDFTPLVRESGDGTVIDLDFYTHVNPGPAASFALNATVGSALAIGGPRGSRSFPAGITRLIVVADETAMPSASRWVADARVGTEVVVIATVTGDGAWVQGYVGESARVIVTPNDAGAALAELASVGITESTFVFVAGNAAVLVPIRRHLRRTLALPAAQVAVSGYWRTGVVAWDHHAPLDPTDPDE</sequence>
<feature type="domain" description="FAD-binding FR-type" evidence="1">
    <location>
        <begin position="18"/>
        <end position="136"/>
    </location>
</feature>
<dbReference type="PROSITE" id="PS51384">
    <property type="entry name" value="FAD_FR"/>
    <property type="match status" value="1"/>
</dbReference>
<dbReference type="InterPro" id="IPR039261">
    <property type="entry name" value="FNR_nucleotide-bd"/>
</dbReference>